<reference evidence="7 8" key="2">
    <citation type="submission" date="2018-09" db="EMBL/GenBank/DDBJ databases">
        <title>Genome of Sphaerochaeta halotolerans strain 4-11.</title>
        <authorList>
            <person name="Nazina T.N."/>
            <person name="Sokolova D.S."/>
        </authorList>
    </citation>
    <scope>NUCLEOTIDE SEQUENCE [LARGE SCALE GENOMIC DNA]</scope>
    <source>
        <strain evidence="7 8">4-11</strain>
    </source>
</reference>
<keyword evidence="4 6" id="KW-1133">Transmembrane helix</keyword>
<dbReference type="Proteomes" id="UP000264002">
    <property type="component" value="Unassembled WGS sequence"/>
</dbReference>
<sequence>MIDSVGGIIVATKQKKLGTFDSVHLLIGGMIGSAIFSLSGMTILSAGPAAIISWILGALILLAYGLQTAELASRYPQSGGVFAFPALLLGKTREQGNLWGWISAWAYLFGCIAGAAFSAIYIGIYLSVAFPVMGSWQVPLGITAVLFSGVLNAVRFRITGKTTTILTLFLGLTLLIFSVSVFSSGSWDASMFTPFFSQGSGGVTGFLDALPLAMVAYGSIVALSFLVGEVEKPNRTIPKAMAIAMSVVLVLYLVVLVATLGLVPSSYLQENEEMRYIPLYAAAFSLPGLAFLTPLISISAVLALLTTMIVTMALASHTLQATAEQGALPHFLARTGKENGAPLTATAVVVLVTGFFAAFPQLTNLLINLGALCNVIVVAIVCVTVIASRKQHPTKEAGFFHAPGGNLLPILTLAVLVASYIPSIIQGGWQLWVATMIYYVIGLLFYRKPRRQV</sequence>
<feature type="transmembrane region" description="Helical" evidence="6">
    <location>
        <begin position="49"/>
        <end position="66"/>
    </location>
</feature>
<evidence type="ECO:0000313" key="7">
    <source>
        <dbReference type="EMBL" id="RFU96269.1"/>
    </source>
</evidence>
<dbReference type="Pfam" id="PF13520">
    <property type="entry name" value="AA_permease_2"/>
    <property type="match status" value="1"/>
</dbReference>
<feature type="transmembrane region" description="Helical" evidence="6">
    <location>
        <begin position="340"/>
        <end position="359"/>
    </location>
</feature>
<evidence type="ECO:0000256" key="1">
    <source>
        <dbReference type="ARBA" id="ARBA00004651"/>
    </source>
</evidence>
<feature type="transmembrane region" description="Helical" evidence="6">
    <location>
        <begin position="205"/>
        <end position="228"/>
    </location>
</feature>
<proteinExistence type="predicted"/>
<dbReference type="GO" id="GO:0022857">
    <property type="term" value="F:transmembrane transporter activity"/>
    <property type="evidence" value="ECO:0007669"/>
    <property type="project" value="InterPro"/>
</dbReference>
<dbReference type="InterPro" id="IPR002293">
    <property type="entry name" value="AA/rel_permease1"/>
</dbReference>
<dbReference type="AlphaFoldDB" id="A0A372MKI0"/>
<accession>A0A372MKI0</accession>
<dbReference type="InterPro" id="IPR050367">
    <property type="entry name" value="APC_superfamily"/>
</dbReference>
<feature type="transmembrane region" description="Helical" evidence="6">
    <location>
        <begin position="365"/>
        <end position="387"/>
    </location>
</feature>
<dbReference type="GO" id="GO:0005886">
    <property type="term" value="C:plasma membrane"/>
    <property type="evidence" value="ECO:0007669"/>
    <property type="project" value="UniProtKB-SubCell"/>
</dbReference>
<evidence type="ECO:0000256" key="4">
    <source>
        <dbReference type="ARBA" id="ARBA00022989"/>
    </source>
</evidence>
<name>A0A372MKI0_9SPIR</name>
<evidence type="ECO:0000256" key="2">
    <source>
        <dbReference type="ARBA" id="ARBA00022475"/>
    </source>
</evidence>
<dbReference type="EMBL" id="QUWK01000001">
    <property type="protein sequence ID" value="RFU96269.1"/>
    <property type="molecule type" value="Genomic_DNA"/>
</dbReference>
<feature type="transmembrane region" description="Helical" evidence="6">
    <location>
        <begin position="98"/>
        <end position="124"/>
    </location>
</feature>
<protein>
    <submittedName>
        <fullName evidence="7">APC family permease</fullName>
    </submittedName>
</protein>
<feature type="transmembrane region" description="Helical" evidence="6">
    <location>
        <begin position="240"/>
        <end position="263"/>
    </location>
</feature>
<comment type="caution">
    <text evidence="7">The sequence shown here is derived from an EMBL/GenBank/DDBJ whole genome shotgun (WGS) entry which is preliminary data.</text>
</comment>
<feature type="transmembrane region" description="Helical" evidence="6">
    <location>
        <begin position="283"/>
        <end position="305"/>
    </location>
</feature>
<dbReference type="PANTHER" id="PTHR42770:SF7">
    <property type="entry name" value="MEMBRANE PROTEIN"/>
    <property type="match status" value="1"/>
</dbReference>
<keyword evidence="5 6" id="KW-0472">Membrane</keyword>
<dbReference type="PANTHER" id="PTHR42770">
    <property type="entry name" value="AMINO ACID TRANSPORTER-RELATED"/>
    <property type="match status" value="1"/>
</dbReference>
<keyword evidence="8" id="KW-1185">Reference proteome</keyword>
<reference evidence="8" key="1">
    <citation type="submission" date="2018-08" db="EMBL/GenBank/DDBJ databases">
        <authorList>
            <person name="Grouzdev D.S."/>
            <person name="Krutkina M.S."/>
        </authorList>
    </citation>
    <scope>NUCLEOTIDE SEQUENCE [LARGE SCALE GENOMIC DNA]</scope>
    <source>
        <strain evidence="8">4-11</strain>
    </source>
</reference>
<feature type="transmembrane region" description="Helical" evidence="6">
    <location>
        <begin position="23"/>
        <end position="43"/>
    </location>
</feature>
<evidence type="ECO:0000256" key="3">
    <source>
        <dbReference type="ARBA" id="ARBA00022692"/>
    </source>
</evidence>
<evidence type="ECO:0000313" key="8">
    <source>
        <dbReference type="Proteomes" id="UP000264002"/>
    </source>
</evidence>
<feature type="transmembrane region" description="Helical" evidence="6">
    <location>
        <begin position="136"/>
        <end position="154"/>
    </location>
</feature>
<keyword evidence="2" id="KW-1003">Cell membrane</keyword>
<dbReference type="PIRSF" id="PIRSF006060">
    <property type="entry name" value="AA_transporter"/>
    <property type="match status" value="1"/>
</dbReference>
<gene>
    <name evidence="7" type="ORF">DYP60_01500</name>
</gene>
<comment type="subcellular location">
    <subcellularLocation>
        <location evidence="1">Cell membrane</location>
        <topology evidence="1">Multi-pass membrane protein</topology>
    </subcellularLocation>
</comment>
<feature type="transmembrane region" description="Helical" evidence="6">
    <location>
        <begin position="399"/>
        <end position="421"/>
    </location>
</feature>
<evidence type="ECO:0000256" key="5">
    <source>
        <dbReference type="ARBA" id="ARBA00023136"/>
    </source>
</evidence>
<feature type="transmembrane region" description="Helical" evidence="6">
    <location>
        <begin position="166"/>
        <end position="185"/>
    </location>
</feature>
<keyword evidence="3 6" id="KW-0812">Transmembrane</keyword>
<organism evidence="7 8">
    <name type="scientific">Sphaerochaeta halotolerans</name>
    <dbReference type="NCBI Taxonomy" id="2293840"/>
    <lineage>
        <taxon>Bacteria</taxon>
        <taxon>Pseudomonadati</taxon>
        <taxon>Spirochaetota</taxon>
        <taxon>Spirochaetia</taxon>
        <taxon>Spirochaetales</taxon>
        <taxon>Sphaerochaetaceae</taxon>
        <taxon>Sphaerochaeta</taxon>
    </lineage>
</organism>
<dbReference type="Gene3D" id="1.20.1740.10">
    <property type="entry name" value="Amino acid/polyamine transporter I"/>
    <property type="match status" value="1"/>
</dbReference>
<evidence type="ECO:0000256" key="6">
    <source>
        <dbReference type="SAM" id="Phobius"/>
    </source>
</evidence>
<feature type="transmembrane region" description="Helical" evidence="6">
    <location>
        <begin position="427"/>
        <end position="446"/>
    </location>
</feature>